<feature type="transmembrane region" description="Helical" evidence="6">
    <location>
        <begin position="38"/>
        <end position="57"/>
    </location>
</feature>
<dbReference type="EMBL" id="CM000641">
    <property type="protein sequence ID" value="EED93365.1"/>
    <property type="molecule type" value="Genomic_DNA"/>
</dbReference>
<keyword evidence="9" id="KW-1185">Reference proteome</keyword>
<sequence>SRFAMMVIYTPALLVSTLILILPFVITDPSPNLPSPSLPTALCVIHFAKRCLEVLFLHSYSGRTDRSTPSIIGVYYALVTVLIAYASGGNGDGISALLSEPNNQRITIGTTLFCVGLIGNWYHHYLLAKLRNTKQKTDNESKYVAPNGGLFEYVATPHYLFELIGWLGVAIVSNHLNVYLVFASMASYLGGRSVAQNEFNRGRFGEREWPRDRRNLIPFVF</sequence>
<comment type="similarity">
    <text evidence="2">Belongs to the steroid 5-alpha reductase family.</text>
</comment>
<evidence type="ECO:0000259" key="7">
    <source>
        <dbReference type="Pfam" id="PF02544"/>
    </source>
</evidence>
<dbReference type="GO" id="GO:0016491">
    <property type="term" value="F:oxidoreductase activity"/>
    <property type="evidence" value="ECO:0000318"/>
    <property type="project" value="GO_Central"/>
</dbReference>
<comment type="subcellular location">
    <subcellularLocation>
        <location evidence="1">Membrane</location>
        <topology evidence="1">Multi-pass membrane protein</topology>
    </subcellularLocation>
</comment>
<evidence type="ECO:0000256" key="1">
    <source>
        <dbReference type="ARBA" id="ARBA00004141"/>
    </source>
</evidence>
<feature type="transmembrane region" description="Helical" evidence="6">
    <location>
        <begin position="69"/>
        <end position="86"/>
    </location>
</feature>
<dbReference type="InParanoid" id="B8BZJ2"/>
<dbReference type="HOGENOM" id="CLU_065395_2_0_1"/>
<feature type="non-terminal residue" evidence="8">
    <location>
        <position position="1"/>
    </location>
</feature>
<feature type="transmembrane region" description="Helical" evidence="6">
    <location>
        <begin position="106"/>
        <end position="127"/>
    </location>
</feature>
<dbReference type="PROSITE" id="PS50244">
    <property type="entry name" value="S5A_REDUCTASE"/>
    <property type="match status" value="1"/>
</dbReference>
<proteinExistence type="inferred from homology"/>
<evidence type="ECO:0000256" key="2">
    <source>
        <dbReference type="ARBA" id="ARBA00007742"/>
    </source>
</evidence>
<name>B8BZJ2_THAPS</name>
<dbReference type="KEGG" id="tps:THAPSDRAFT_33911"/>
<dbReference type="InterPro" id="IPR001104">
    <property type="entry name" value="3-oxo-5_a-steroid_4-DH_C"/>
</dbReference>
<dbReference type="FunCoup" id="B8BZJ2">
    <property type="interactions" value="95"/>
</dbReference>
<dbReference type="GeneID" id="7448788"/>
<dbReference type="FunFam" id="1.20.120.1630:FF:000017">
    <property type="entry name" value="3-oxo-5-alpha-steroid 4-dehydrogenase family protein"/>
    <property type="match status" value="1"/>
</dbReference>
<dbReference type="PaxDb" id="35128-Thaps33911"/>
<accession>B8BZJ2</accession>
<feature type="transmembrane region" description="Helical" evidence="6">
    <location>
        <begin position="7"/>
        <end position="26"/>
    </location>
</feature>
<keyword evidence="5 6" id="KW-0472">Membrane</keyword>
<evidence type="ECO:0000256" key="4">
    <source>
        <dbReference type="ARBA" id="ARBA00022989"/>
    </source>
</evidence>
<dbReference type="PANTHER" id="PTHR10556">
    <property type="entry name" value="3-OXO-5-ALPHA-STEROID 4-DEHYDROGENASE"/>
    <property type="match status" value="1"/>
</dbReference>
<dbReference type="InterPro" id="IPR039357">
    <property type="entry name" value="SRD5A/TECR"/>
</dbReference>
<reference evidence="8 9" key="2">
    <citation type="journal article" date="2008" name="Nature">
        <title>The Phaeodactylum genome reveals the evolutionary history of diatom genomes.</title>
        <authorList>
            <person name="Bowler C."/>
            <person name="Allen A.E."/>
            <person name="Badger J.H."/>
            <person name="Grimwood J."/>
            <person name="Jabbari K."/>
            <person name="Kuo A."/>
            <person name="Maheswari U."/>
            <person name="Martens C."/>
            <person name="Maumus F."/>
            <person name="Otillar R.P."/>
            <person name="Rayko E."/>
            <person name="Salamov A."/>
            <person name="Vandepoele K."/>
            <person name="Beszteri B."/>
            <person name="Gruber A."/>
            <person name="Heijde M."/>
            <person name="Katinka M."/>
            <person name="Mock T."/>
            <person name="Valentin K."/>
            <person name="Verret F."/>
            <person name="Berges J.A."/>
            <person name="Brownlee C."/>
            <person name="Cadoret J.P."/>
            <person name="Chiovitti A."/>
            <person name="Choi C.J."/>
            <person name="Coesel S."/>
            <person name="De Martino A."/>
            <person name="Detter J.C."/>
            <person name="Durkin C."/>
            <person name="Falciatore A."/>
            <person name="Fournet J."/>
            <person name="Haruta M."/>
            <person name="Huysman M.J."/>
            <person name="Jenkins B.D."/>
            <person name="Jiroutova K."/>
            <person name="Jorgensen R.E."/>
            <person name="Joubert Y."/>
            <person name="Kaplan A."/>
            <person name="Kroger N."/>
            <person name="Kroth P.G."/>
            <person name="La Roche J."/>
            <person name="Lindquist E."/>
            <person name="Lommer M."/>
            <person name="Martin-Jezequel V."/>
            <person name="Lopez P.J."/>
            <person name="Lucas S."/>
            <person name="Mangogna M."/>
            <person name="McGinnis K."/>
            <person name="Medlin L.K."/>
            <person name="Montsant A."/>
            <person name="Oudot-Le Secq M.P."/>
            <person name="Napoli C."/>
            <person name="Obornik M."/>
            <person name="Parker M.S."/>
            <person name="Petit J.L."/>
            <person name="Porcel B.M."/>
            <person name="Poulsen N."/>
            <person name="Robison M."/>
            <person name="Rychlewski L."/>
            <person name="Rynearson T.A."/>
            <person name="Schmutz J."/>
            <person name="Shapiro H."/>
            <person name="Siaut M."/>
            <person name="Stanley M."/>
            <person name="Sussman M.R."/>
            <person name="Taylor A.R."/>
            <person name="Vardi A."/>
            <person name="von Dassow P."/>
            <person name="Vyverman W."/>
            <person name="Willis A."/>
            <person name="Wyrwicz L.S."/>
            <person name="Rokhsar D.S."/>
            <person name="Weissenbach J."/>
            <person name="Armbrust E.V."/>
            <person name="Green B.R."/>
            <person name="Van de Peer Y."/>
            <person name="Grigoriev I.V."/>
        </authorList>
    </citation>
    <scope>NUCLEOTIDE SEQUENCE [LARGE SCALE GENOMIC DNA]</scope>
    <source>
        <strain evidence="8 9">CCMP1335</strain>
    </source>
</reference>
<dbReference type="eggNOG" id="KOG1638">
    <property type="taxonomic scope" value="Eukaryota"/>
</dbReference>
<dbReference type="OMA" id="KFWHVVA"/>
<dbReference type="GO" id="GO:0016020">
    <property type="term" value="C:membrane"/>
    <property type="evidence" value="ECO:0007669"/>
    <property type="project" value="UniProtKB-SubCell"/>
</dbReference>
<evidence type="ECO:0000256" key="5">
    <source>
        <dbReference type="ARBA" id="ARBA00023136"/>
    </source>
</evidence>
<dbReference type="RefSeq" id="XP_002289828.1">
    <property type="nucleotide sequence ID" value="XM_002289792.1"/>
</dbReference>
<evidence type="ECO:0000256" key="6">
    <source>
        <dbReference type="SAM" id="Phobius"/>
    </source>
</evidence>
<dbReference type="Pfam" id="PF02544">
    <property type="entry name" value="Steroid_dh"/>
    <property type="match status" value="1"/>
</dbReference>
<dbReference type="Gene3D" id="1.20.120.1630">
    <property type="match status" value="1"/>
</dbReference>
<keyword evidence="4 6" id="KW-1133">Transmembrane helix</keyword>
<feature type="domain" description="3-oxo-5-alpha-steroid 4-dehydrogenase C-terminal" evidence="7">
    <location>
        <begin position="103"/>
        <end position="221"/>
    </location>
</feature>
<reference evidence="8 9" key="1">
    <citation type="journal article" date="2004" name="Science">
        <title>The genome of the diatom Thalassiosira pseudonana: ecology, evolution, and metabolism.</title>
        <authorList>
            <person name="Armbrust E.V."/>
            <person name="Berges J.A."/>
            <person name="Bowler C."/>
            <person name="Green B.R."/>
            <person name="Martinez D."/>
            <person name="Putnam N.H."/>
            <person name="Zhou S."/>
            <person name="Allen A.E."/>
            <person name="Apt K.E."/>
            <person name="Bechner M."/>
            <person name="Brzezinski M.A."/>
            <person name="Chaal B.K."/>
            <person name="Chiovitti A."/>
            <person name="Davis A.K."/>
            <person name="Demarest M.S."/>
            <person name="Detter J.C."/>
            <person name="Glavina T."/>
            <person name="Goodstein D."/>
            <person name="Hadi M.Z."/>
            <person name="Hellsten U."/>
            <person name="Hildebrand M."/>
            <person name="Jenkins B.D."/>
            <person name="Jurka J."/>
            <person name="Kapitonov V.V."/>
            <person name="Kroger N."/>
            <person name="Lau W.W."/>
            <person name="Lane T.W."/>
            <person name="Larimer F.W."/>
            <person name="Lippmeier J.C."/>
            <person name="Lucas S."/>
            <person name="Medina M."/>
            <person name="Montsant A."/>
            <person name="Obornik M."/>
            <person name="Parker M.S."/>
            <person name="Palenik B."/>
            <person name="Pazour G.J."/>
            <person name="Richardson P.M."/>
            <person name="Rynearson T.A."/>
            <person name="Saito M.A."/>
            <person name="Schwartz D.C."/>
            <person name="Thamatrakoln K."/>
            <person name="Valentin K."/>
            <person name="Vardi A."/>
            <person name="Wilkerson F.P."/>
            <person name="Rokhsar D.S."/>
        </authorList>
    </citation>
    <scope>NUCLEOTIDE SEQUENCE [LARGE SCALE GENOMIC DNA]</scope>
    <source>
        <strain evidence="8 9">CCMP1335</strain>
    </source>
</reference>
<dbReference type="PANTHER" id="PTHR10556:SF35">
    <property type="entry name" value="3-OXO-5-ALPHA-STEROID 4-DEHYDROGENASE FAMILY PROTEIN"/>
    <property type="match status" value="1"/>
</dbReference>
<evidence type="ECO:0000313" key="9">
    <source>
        <dbReference type="Proteomes" id="UP000001449"/>
    </source>
</evidence>
<protein>
    <recommendedName>
        <fullName evidence="7">3-oxo-5-alpha-steroid 4-dehydrogenase C-terminal domain-containing protein</fullName>
    </recommendedName>
</protein>
<evidence type="ECO:0000256" key="3">
    <source>
        <dbReference type="ARBA" id="ARBA00022692"/>
    </source>
</evidence>
<keyword evidence="3 6" id="KW-0812">Transmembrane</keyword>
<dbReference type="GO" id="GO:0006629">
    <property type="term" value="P:lipid metabolic process"/>
    <property type="evidence" value="ECO:0007669"/>
    <property type="project" value="InterPro"/>
</dbReference>
<dbReference type="AlphaFoldDB" id="B8BZJ2"/>
<dbReference type="Proteomes" id="UP000001449">
    <property type="component" value="Chromosome 4"/>
</dbReference>
<organism evidence="8 9">
    <name type="scientific">Thalassiosira pseudonana</name>
    <name type="common">Marine diatom</name>
    <name type="synonym">Cyclotella nana</name>
    <dbReference type="NCBI Taxonomy" id="35128"/>
    <lineage>
        <taxon>Eukaryota</taxon>
        <taxon>Sar</taxon>
        <taxon>Stramenopiles</taxon>
        <taxon>Ochrophyta</taxon>
        <taxon>Bacillariophyta</taxon>
        <taxon>Coscinodiscophyceae</taxon>
        <taxon>Thalassiosirophycidae</taxon>
        <taxon>Thalassiosirales</taxon>
        <taxon>Thalassiosiraceae</taxon>
        <taxon>Thalassiosira</taxon>
    </lineage>
</organism>
<gene>
    <name evidence="8" type="ORF">THAPSDRAFT_33911</name>
</gene>
<evidence type="ECO:0000313" key="8">
    <source>
        <dbReference type="EMBL" id="EED93365.1"/>
    </source>
</evidence>
<dbReference type="GO" id="GO:0016627">
    <property type="term" value="F:oxidoreductase activity, acting on the CH-CH group of donors"/>
    <property type="evidence" value="ECO:0007669"/>
    <property type="project" value="InterPro"/>
</dbReference>